<protein>
    <submittedName>
        <fullName evidence="1">Uncharacterized protein</fullName>
    </submittedName>
</protein>
<sequence length="67" mass="8420">MIMFKPLFFIIIFIKSVVTCYGYIPYTKEDSINDQMYWYNNNCDKLYKYQEKKWNYIIRKNVYFISE</sequence>
<reference evidence="1 2" key="1">
    <citation type="journal article" date="2013" name="J. Virol.">
        <title>New Insights into the Evolution of Entomopoxvirinae from the Complete Genome Sequences of Four Entomopoxviruses Infecting Adoxophyes honmai, Choristoneura biennis, Choristoneura rosaceana, and Mythimna separata.</title>
        <authorList>
            <person name="Theze J."/>
            <person name="Takatsuka J."/>
            <person name="Li Z."/>
            <person name="Gallais J."/>
            <person name="Doucet D."/>
            <person name="Arif B."/>
            <person name="Nakai M."/>
            <person name="Herniou E.A."/>
        </authorList>
    </citation>
    <scope>NUCLEOTIDE SEQUENCE [LARGE SCALE GENOMIC DNA]</scope>
</reference>
<dbReference type="EMBL" id="HF679134">
    <property type="protein sequence ID" value="CCU56221.1"/>
    <property type="molecule type" value="Genomic_DNA"/>
</dbReference>
<dbReference type="Proteomes" id="UP000792671">
    <property type="component" value="Genome"/>
</dbReference>
<keyword evidence="2" id="KW-1185">Reference proteome</keyword>
<dbReference type="GeneID" id="15613645"/>
<dbReference type="KEGG" id="vg:15613645"/>
<dbReference type="RefSeq" id="YP_008003540.1">
    <property type="nucleotide sequence ID" value="NC_021246.1"/>
</dbReference>
<evidence type="ECO:0000313" key="1">
    <source>
        <dbReference type="EMBL" id="CCU56221.1"/>
    </source>
</evidence>
<accession>A0A916KPZ6</accession>
<gene>
    <name evidence="1" type="ORF">MYSEV_023</name>
</gene>
<name>A0A916KPZ6_9POXV</name>
<organism evidence="1 2">
    <name type="scientific">Mythimna separata entomopoxvirus 'L'</name>
    <dbReference type="NCBI Taxonomy" id="1293572"/>
    <lineage>
        <taxon>Viruses</taxon>
        <taxon>Varidnaviria</taxon>
        <taxon>Bamfordvirae</taxon>
        <taxon>Nucleocytoviricota</taxon>
        <taxon>Pokkesviricetes</taxon>
        <taxon>Chitovirales</taxon>
        <taxon>Poxviridae</taxon>
        <taxon>Entomopoxvirinae</taxon>
        <taxon>Betaentomopoxvirus</taxon>
        <taxon>Betaentomopoxvirus mseparata</taxon>
        <taxon>Mythimna separata entomopoxvirus</taxon>
    </lineage>
</organism>
<proteinExistence type="predicted"/>
<evidence type="ECO:0000313" key="2">
    <source>
        <dbReference type="Proteomes" id="UP000792671"/>
    </source>
</evidence>